<dbReference type="Proteomes" id="UP000198619">
    <property type="component" value="Unassembled WGS sequence"/>
</dbReference>
<dbReference type="PROSITE" id="PS50851">
    <property type="entry name" value="CHEW"/>
    <property type="match status" value="1"/>
</dbReference>
<dbReference type="Gene3D" id="2.30.30.40">
    <property type="entry name" value="SH3 Domains"/>
    <property type="match status" value="1"/>
</dbReference>
<dbReference type="InterPro" id="IPR036061">
    <property type="entry name" value="CheW-like_dom_sf"/>
</dbReference>
<dbReference type="RefSeq" id="WP_090041817.1">
    <property type="nucleotide sequence ID" value="NZ_FOKI01000019.1"/>
</dbReference>
<protein>
    <submittedName>
        <fullName evidence="2">Purine-binding chemotaxis protein CheW</fullName>
    </submittedName>
</protein>
<dbReference type="EMBL" id="FOKI01000019">
    <property type="protein sequence ID" value="SFB23271.1"/>
    <property type="molecule type" value="Genomic_DNA"/>
</dbReference>
<evidence type="ECO:0000313" key="2">
    <source>
        <dbReference type="EMBL" id="SFB23271.1"/>
    </source>
</evidence>
<feature type="domain" description="CheW-like" evidence="1">
    <location>
        <begin position="1"/>
        <end position="131"/>
    </location>
</feature>
<accession>A0A1I0ZCM6</accession>
<proteinExistence type="predicted"/>
<keyword evidence="3" id="KW-1185">Reference proteome</keyword>
<evidence type="ECO:0000259" key="1">
    <source>
        <dbReference type="PROSITE" id="PS50851"/>
    </source>
</evidence>
<dbReference type="InterPro" id="IPR002545">
    <property type="entry name" value="CheW-lke_dom"/>
</dbReference>
<dbReference type="STRING" id="84698.SAMN04488528_101958"/>
<gene>
    <name evidence="2" type="ORF">SAMN04488528_101958</name>
</gene>
<dbReference type="SMART" id="SM00260">
    <property type="entry name" value="CheW"/>
    <property type="match status" value="1"/>
</dbReference>
<organism evidence="2 3">
    <name type="scientific">Clostridium frigidicarnis</name>
    <dbReference type="NCBI Taxonomy" id="84698"/>
    <lineage>
        <taxon>Bacteria</taxon>
        <taxon>Bacillati</taxon>
        <taxon>Bacillota</taxon>
        <taxon>Clostridia</taxon>
        <taxon>Eubacteriales</taxon>
        <taxon>Clostridiaceae</taxon>
        <taxon>Clostridium</taxon>
    </lineage>
</organism>
<dbReference type="GO" id="GO:0006935">
    <property type="term" value="P:chemotaxis"/>
    <property type="evidence" value="ECO:0007669"/>
    <property type="project" value="InterPro"/>
</dbReference>
<dbReference type="PANTHER" id="PTHR22617">
    <property type="entry name" value="CHEMOTAXIS SENSOR HISTIDINE KINASE-RELATED"/>
    <property type="match status" value="1"/>
</dbReference>
<dbReference type="Pfam" id="PF01584">
    <property type="entry name" value="CheW"/>
    <property type="match status" value="1"/>
</dbReference>
<name>A0A1I0ZCM6_9CLOT</name>
<dbReference type="Gene3D" id="2.40.50.180">
    <property type="entry name" value="CheA-289, Domain 4"/>
    <property type="match status" value="1"/>
</dbReference>
<dbReference type="OrthoDB" id="9794382at2"/>
<dbReference type="SUPFAM" id="SSF50341">
    <property type="entry name" value="CheW-like"/>
    <property type="match status" value="1"/>
</dbReference>
<dbReference type="GO" id="GO:0005829">
    <property type="term" value="C:cytosol"/>
    <property type="evidence" value="ECO:0007669"/>
    <property type="project" value="TreeGrafter"/>
</dbReference>
<sequence length="131" mass="14944">MQVLIFKLTDEHFAVETSKVQVINDMMEVTRVPKAPSYINGLINLRGNIISLLDINLLLNIEKNLEAEENIIILNMEDEQVGICVDEVEEVVEVNEDKLETLKDEKSQNYIKGIINFGDKIVTMIDIDKLI</sequence>
<dbReference type="PANTHER" id="PTHR22617:SF23">
    <property type="entry name" value="CHEMOTAXIS PROTEIN CHEW"/>
    <property type="match status" value="1"/>
</dbReference>
<reference evidence="2 3" key="1">
    <citation type="submission" date="2016-10" db="EMBL/GenBank/DDBJ databases">
        <authorList>
            <person name="de Groot N.N."/>
        </authorList>
    </citation>
    <scope>NUCLEOTIDE SEQUENCE [LARGE SCALE GENOMIC DNA]</scope>
    <source>
        <strain evidence="2 3">DSM 12271</strain>
    </source>
</reference>
<evidence type="ECO:0000313" key="3">
    <source>
        <dbReference type="Proteomes" id="UP000198619"/>
    </source>
</evidence>
<dbReference type="GO" id="GO:0007165">
    <property type="term" value="P:signal transduction"/>
    <property type="evidence" value="ECO:0007669"/>
    <property type="project" value="InterPro"/>
</dbReference>
<dbReference type="InterPro" id="IPR039315">
    <property type="entry name" value="CheW"/>
</dbReference>
<dbReference type="AlphaFoldDB" id="A0A1I0ZCM6"/>